<evidence type="ECO:0000256" key="1">
    <source>
        <dbReference type="SAM" id="SignalP"/>
    </source>
</evidence>
<proteinExistence type="predicted"/>
<name>A0AA49GNK4_9BACT</name>
<evidence type="ECO:0008006" key="3">
    <source>
        <dbReference type="Google" id="ProtNLM"/>
    </source>
</evidence>
<dbReference type="AlphaFoldDB" id="A0AA49GNK4"/>
<protein>
    <recommendedName>
        <fullName evidence="3">Lipoprotein</fullName>
    </recommendedName>
</protein>
<evidence type="ECO:0000313" key="2">
    <source>
        <dbReference type="EMBL" id="WKN34364.1"/>
    </source>
</evidence>
<reference evidence="2" key="2">
    <citation type="journal article" date="2024" name="Antonie Van Leeuwenhoek">
        <title>Roseihalotalea indica gen. nov., sp. nov., a halophilic Bacteroidetes from mesopelagic Southwest Indian Ocean with higher carbohydrate metabolic potential.</title>
        <authorList>
            <person name="Chen B."/>
            <person name="Zhang M."/>
            <person name="Lin D."/>
            <person name="Ye J."/>
            <person name="Tang K."/>
        </authorList>
    </citation>
    <scope>NUCLEOTIDE SEQUENCE</scope>
    <source>
        <strain evidence="2">TK19036</strain>
    </source>
</reference>
<reference evidence="2" key="1">
    <citation type="journal article" date="2023" name="Comput. Struct. Biotechnol. J.">
        <title>Discovery of a novel marine Bacteroidetes with a rich repertoire of carbohydrate-active enzymes.</title>
        <authorList>
            <person name="Chen B."/>
            <person name="Liu G."/>
            <person name="Chen Q."/>
            <person name="Wang H."/>
            <person name="Liu L."/>
            <person name="Tang K."/>
        </authorList>
    </citation>
    <scope>NUCLEOTIDE SEQUENCE</scope>
    <source>
        <strain evidence="2">TK19036</strain>
    </source>
</reference>
<keyword evidence="1" id="KW-0732">Signal</keyword>
<dbReference type="PROSITE" id="PS51257">
    <property type="entry name" value="PROKAR_LIPOPROTEIN"/>
    <property type="match status" value="1"/>
</dbReference>
<accession>A0AA49GNK4</accession>
<sequence length="536" mass="60005">MKLAHSLSRALVPLTLAFALSCADDEPNPLPTQPEFPKSDTTEVVLPNKNSKNRIFVHRTDERLMQLYDNEDRKIMFNGIRDENGIPLGITHIEYFLESKEEPTNFIYDYKGRMSVIETIEGYRALFDYQEDGDLGITFVDPVEGAHKVIIPAENLEGNNDGSRLYQSFNETTFDPIDIYQSDFGLPFKVGVAWGYPESENRYPVSALQSETQVVASVTIKDNDTNIIKTEYVNGWPTDKVVNGYREYAFAIPLSTADAFTSEQKEKVISETCELSLKVISGLWLQELEIIKRACGAFAPKPACELIFGIIQTVEANRVYSDDYRKEIEEACTFWEGFDYDVVDIHVTSNILNRQITNAATGAIEFSSLPSVVNGPVLNIVNDLSRVSPIIRDIEYSWDCDNSCTFPTGESGDVLQQEFILDEIDRLVLNEARSFSVEIDWKAYRDGAVIVSAPLLIGSDDIEKTDKGFSFPLCKNFADPDDTHSMDFKLVTNGNKSGLPLFVSDISKGCTSNSRADESDKKSKVIDEPAISFGLD</sequence>
<dbReference type="EMBL" id="CP120682">
    <property type="protein sequence ID" value="WKN34364.1"/>
    <property type="molecule type" value="Genomic_DNA"/>
</dbReference>
<gene>
    <name evidence="2" type="ORF">K4G66_18470</name>
</gene>
<feature type="signal peptide" evidence="1">
    <location>
        <begin position="1"/>
        <end position="23"/>
    </location>
</feature>
<feature type="chain" id="PRO_5041465259" description="Lipoprotein" evidence="1">
    <location>
        <begin position="24"/>
        <end position="536"/>
    </location>
</feature>
<organism evidence="2">
    <name type="scientific">Roseihalotalea indica</name>
    <dbReference type="NCBI Taxonomy" id="2867963"/>
    <lineage>
        <taxon>Bacteria</taxon>
        <taxon>Pseudomonadati</taxon>
        <taxon>Bacteroidota</taxon>
        <taxon>Cytophagia</taxon>
        <taxon>Cytophagales</taxon>
        <taxon>Catalimonadaceae</taxon>
        <taxon>Roseihalotalea</taxon>
    </lineage>
</organism>